<evidence type="ECO:0000313" key="1">
    <source>
        <dbReference type="EMBL" id="KAK0445995.1"/>
    </source>
</evidence>
<dbReference type="RefSeq" id="XP_060325636.1">
    <property type="nucleotide sequence ID" value="XM_060479699.1"/>
</dbReference>
<dbReference type="EMBL" id="JAUEPS010000048">
    <property type="protein sequence ID" value="KAK0445995.1"/>
    <property type="molecule type" value="Genomic_DNA"/>
</dbReference>
<sequence length="332" mass="37477">MLKIPAITGTSYAIVYSATCQTDLVRAVAKPVSIVQAHLLPTIFCFLRFATQCRASPAAIADSSIPFPSSHSQLKAIQNSDSLIYQVLRGSRPLLDVEYVSTKDEIAKLERLQSWYDAQFRDIQLHRSTVLKALENRKSIYAPIRRLPRDLLIEVFHSVCDTWWQGADEDELRDSLDLSGPLWALSRVCGLWRDTLHTSPASWARCVAVKTPFSKHAPKILQTCLEHTGEHPLTLQALCDSDMPTEAGEIISLLAQTCYRWKNVYICTSTHHLESISPHLPILQVIQIDITDDDHNKCRWDICLNAPRLWQATLFSQGISQVRLPPGITHYP</sequence>
<accession>A0AA39JQA4</accession>
<protein>
    <recommendedName>
        <fullName evidence="3">F-box domain-containing protein</fullName>
    </recommendedName>
</protein>
<dbReference type="Proteomes" id="UP001175211">
    <property type="component" value="Unassembled WGS sequence"/>
</dbReference>
<proteinExistence type="predicted"/>
<dbReference type="AlphaFoldDB" id="A0AA39JQA4"/>
<comment type="caution">
    <text evidence="1">The sequence shown here is derived from an EMBL/GenBank/DDBJ whole genome shotgun (WGS) entry which is preliminary data.</text>
</comment>
<reference evidence="1" key="1">
    <citation type="submission" date="2023-06" db="EMBL/GenBank/DDBJ databases">
        <authorList>
            <consortium name="Lawrence Berkeley National Laboratory"/>
            <person name="Ahrendt S."/>
            <person name="Sahu N."/>
            <person name="Indic B."/>
            <person name="Wong-Bajracharya J."/>
            <person name="Merenyi Z."/>
            <person name="Ke H.-M."/>
            <person name="Monk M."/>
            <person name="Kocsube S."/>
            <person name="Drula E."/>
            <person name="Lipzen A."/>
            <person name="Balint B."/>
            <person name="Henrissat B."/>
            <person name="Andreopoulos B."/>
            <person name="Martin F.M."/>
            <person name="Harder C.B."/>
            <person name="Rigling D."/>
            <person name="Ford K.L."/>
            <person name="Foster G.D."/>
            <person name="Pangilinan J."/>
            <person name="Papanicolaou A."/>
            <person name="Barry K."/>
            <person name="LaButti K."/>
            <person name="Viragh M."/>
            <person name="Koriabine M."/>
            <person name="Yan M."/>
            <person name="Riley R."/>
            <person name="Champramary S."/>
            <person name="Plett K.L."/>
            <person name="Tsai I.J."/>
            <person name="Slot J."/>
            <person name="Sipos G."/>
            <person name="Plett J."/>
            <person name="Nagy L.G."/>
            <person name="Grigoriev I.V."/>
        </authorList>
    </citation>
    <scope>NUCLEOTIDE SEQUENCE</scope>
    <source>
        <strain evidence="1">CCBAS 213</strain>
    </source>
</reference>
<gene>
    <name evidence="1" type="ORF">EV420DRAFT_1716622</name>
</gene>
<organism evidence="1 2">
    <name type="scientific">Armillaria tabescens</name>
    <name type="common">Ringless honey mushroom</name>
    <name type="synonym">Agaricus tabescens</name>
    <dbReference type="NCBI Taxonomy" id="1929756"/>
    <lineage>
        <taxon>Eukaryota</taxon>
        <taxon>Fungi</taxon>
        <taxon>Dikarya</taxon>
        <taxon>Basidiomycota</taxon>
        <taxon>Agaricomycotina</taxon>
        <taxon>Agaricomycetes</taxon>
        <taxon>Agaricomycetidae</taxon>
        <taxon>Agaricales</taxon>
        <taxon>Marasmiineae</taxon>
        <taxon>Physalacriaceae</taxon>
        <taxon>Desarmillaria</taxon>
    </lineage>
</organism>
<keyword evidence="2" id="KW-1185">Reference proteome</keyword>
<name>A0AA39JQA4_ARMTA</name>
<dbReference type="GeneID" id="85363247"/>
<evidence type="ECO:0008006" key="3">
    <source>
        <dbReference type="Google" id="ProtNLM"/>
    </source>
</evidence>
<evidence type="ECO:0000313" key="2">
    <source>
        <dbReference type="Proteomes" id="UP001175211"/>
    </source>
</evidence>